<keyword evidence="3" id="KW-1185">Reference proteome</keyword>
<dbReference type="RefSeq" id="WP_397065768.1">
    <property type="nucleotide sequence ID" value="NZ_JBIRYL010000014.1"/>
</dbReference>
<protein>
    <submittedName>
        <fullName evidence="2">Uncharacterized protein</fullName>
    </submittedName>
</protein>
<proteinExistence type="predicted"/>
<dbReference type="EMBL" id="JBIRYL010000014">
    <property type="protein sequence ID" value="MFI2233525.1"/>
    <property type="molecule type" value="Genomic_DNA"/>
</dbReference>
<name>A0ABW7W5N0_9NOCA</name>
<organism evidence="2 3">
    <name type="scientific">Nocardia testacea</name>
    <dbReference type="NCBI Taxonomy" id="248551"/>
    <lineage>
        <taxon>Bacteria</taxon>
        <taxon>Bacillati</taxon>
        <taxon>Actinomycetota</taxon>
        <taxon>Actinomycetes</taxon>
        <taxon>Mycobacteriales</taxon>
        <taxon>Nocardiaceae</taxon>
        <taxon>Nocardia</taxon>
    </lineage>
</organism>
<evidence type="ECO:0000256" key="1">
    <source>
        <dbReference type="SAM" id="MobiDB-lite"/>
    </source>
</evidence>
<reference evidence="2 3" key="1">
    <citation type="submission" date="2024-10" db="EMBL/GenBank/DDBJ databases">
        <title>The Natural Products Discovery Center: Release of the First 8490 Sequenced Strains for Exploring Actinobacteria Biosynthetic Diversity.</title>
        <authorList>
            <person name="Kalkreuter E."/>
            <person name="Kautsar S.A."/>
            <person name="Yang D."/>
            <person name="Bader C.D."/>
            <person name="Teijaro C.N."/>
            <person name="Fluegel L."/>
            <person name="Davis C.M."/>
            <person name="Simpson J.R."/>
            <person name="Lauterbach L."/>
            <person name="Steele A.D."/>
            <person name="Gui C."/>
            <person name="Meng S."/>
            <person name="Li G."/>
            <person name="Viehrig K."/>
            <person name="Ye F."/>
            <person name="Su P."/>
            <person name="Kiefer A.F."/>
            <person name="Nichols A."/>
            <person name="Cepeda A.J."/>
            <person name="Yan W."/>
            <person name="Fan B."/>
            <person name="Jiang Y."/>
            <person name="Adhikari A."/>
            <person name="Zheng C.-J."/>
            <person name="Schuster L."/>
            <person name="Cowan T.M."/>
            <person name="Smanski M.J."/>
            <person name="Chevrette M.G."/>
            <person name="De Carvalho L.P.S."/>
            <person name="Shen B."/>
        </authorList>
    </citation>
    <scope>NUCLEOTIDE SEQUENCE [LARGE SCALE GENOMIC DNA]</scope>
    <source>
        <strain evidence="2 3">NPDC019377</strain>
    </source>
</reference>
<accession>A0ABW7W5N0</accession>
<evidence type="ECO:0000313" key="3">
    <source>
        <dbReference type="Proteomes" id="UP001611494"/>
    </source>
</evidence>
<dbReference type="Proteomes" id="UP001611494">
    <property type="component" value="Unassembled WGS sequence"/>
</dbReference>
<feature type="region of interest" description="Disordered" evidence="1">
    <location>
        <begin position="42"/>
        <end position="69"/>
    </location>
</feature>
<evidence type="ECO:0000313" key="2">
    <source>
        <dbReference type="EMBL" id="MFI2233525.1"/>
    </source>
</evidence>
<gene>
    <name evidence="2" type="ORF">ACH49Z_27110</name>
</gene>
<sequence>MSATPLNEVLQKLANALGELMVQRLGPGLAKSHRLPIRDGAQRIEHAGNGRVEPTDFPFPGRLINDPMPLPKEASDKVDRLRDFAGWQADAANAMVGRLRGLGREPTAADWREEYWNLLRSRSGKPALFATSDLGTRITDDYPNLTWLGPEFKKDVLLFDRSGQVYIRGRASPHNMTFVQAAQRALARFEAEGVTGDELYTIVRLTDGTEVKGNLTKRGEAARRHFEYLRQWSAAKGRDVSDWPEPTAEEAMTLTASEADRGRIFEDAFKQLADPGEFSTREWADVAFKLFESPQMKNGSDAVTRTYIAGAAQYHLGRVPDFPHDIDLLANTMTQEDFVQHLVDYDSRRAGYGMG</sequence>
<comment type="caution">
    <text evidence="2">The sequence shown here is derived from an EMBL/GenBank/DDBJ whole genome shotgun (WGS) entry which is preliminary data.</text>
</comment>